<evidence type="ECO:0000313" key="3">
    <source>
        <dbReference type="Proteomes" id="UP000001019"/>
    </source>
</evidence>
<proteinExistence type="predicted"/>
<dbReference type="Proteomes" id="UP000001019">
    <property type="component" value="Chromosome"/>
</dbReference>
<keyword evidence="1" id="KW-1133">Transmembrane helix</keyword>
<dbReference type="AlphaFoldDB" id="A0A3G5L905"/>
<organism evidence="2 3">
    <name type="scientific">Yersinia pestis</name>
    <dbReference type="NCBI Taxonomy" id="632"/>
    <lineage>
        <taxon>Bacteria</taxon>
        <taxon>Pseudomonadati</taxon>
        <taxon>Pseudomonadota</taxon>
        <taxon>Gammaproteobacteria</taxon>
        <taxon>Enterobacterales</taxon>
        <taxon>Yersiniaceae</taxon>
        <taxon>Yersinia</taxon>
    </lineage>
</organism>
<dbReference type="KEGG" id="ypm:YP_0192"/>
<gene>
    <name evidence="2" type="primary">proP4</name>
    <name evidence="2" type="ordered locus">YP_0192</name>
</gene>
<keyword evidence="1" id="KW-0472">Membrane</keyword>
<evidence type="ECO:0000313" key="2">
    <source>
        <dbReference type="EMBL" id="AAS60468.1"/>
    </source>
</evidence>
<name>A0A3G5L905_YERPE</name>
<accession>A0A3G5L905</accession>
<feature type="transmembrane region" description="Helical" evidence="1">
    <location>
        <begin position="15"/>
        <end position="38"/>
    </location>
</feature>
<reference evidence="3" key="1">
    <citation type="journal article" date="2004" name="DNA Res.">
        <title>Complete genome sequence of Yersinia pestis strain 91001, an isolate avirulent to humans.</title>
        <authorList>
            <person name="Song Y."/>
            <person name="Tong Z."/>
            <person name="Wang J."/>
            <person name="Wang L."/>
            <person name="Guo Z."/>
            <person name="Han Y."/>
            <person name="Zhang J."/>
            <person name="Pei D."/>
            <person name="Zhou D."/>
            <person name="Qin H."/>
            <person name="Pang X."/>
            <person name="Han Y."/>
            <person name="Zhai J."/>
            <person name="Li M."/>
            <person name="Cui B."/>
            <person name="Qi Z."/>
            <person name="Jin L."/>
            <person name="Dai R."/>
            <person name="Chen F."/>
            <person name="Li S."/>
            <person name="Ye C."/>
            <person name="Du Z."/>
            <person name="Lin W."/>
            <person name="Wang J."/>
            <person name="Yu J."/>
            <person name="Yang H."/>
            <person name="Wang J."/>
            <person name="Huang P."/>
            <person name="Yang R."/>
        </authorList>
    </citation>
    <scope>NUCLEOTIDE SEQUENCE [LARGE SCALE GENOMIC DNA]</scope>
    <source>
        <strain evidence="3">91001 / Biovar Mediaevalis</strain>
    </source>
</reference>
<dbReference type="EMBL" id="AE017042">
    <property type="protein sequence ID" value="AAS60468.1"/>
    <property type="molecule type" value="Genomic_DNA"/>
</dbReference>
<protein>
    <submittedName>
        <fullName evidence="2">Permeases of the major facilitator superfamily</fullName>
    </submittedName>
</protein>
<evidence type="ECO:0000256" key="1">
    <source>
        <dbReference type="SAM" id="Phobius"/>
    </source>
</evidence>
<keyword evidence="1" id="KW-0812">Transmembrane</keyword>
<sequence length="66" mass="7209">MWLSLISDPVSKKPAFIAGFLLCTRSLIFCVIANDLVITAASGADIKINQPRFGGNQWLLKPINGY</sequence>